<accession>A0A448X394</accession>
<keyword evidence="3" id="KW-1185">Reference proteome</keyword>
<sequence length="190" mass="21196">MGDLRTLYYRIAAPFKSKSTSRRSGNARLSSCMLIQRCLERAARTQLIYCSTGPQQNRRMGITNDELESRLESHLIDLFGVRETKRLLSRILLGVPYPPSVSIPISSNHSDELEQRTLFSFEKNHSPESISALPVHSTHHNYVKNGRQSRISNNCESLLHRVPSIGTVSYGTGSSETSSQVDSELTCQGG</sequence>
<evidence type="ECO:0000313" key="3">
    <source>
        <dbReference type="Proteomes" id="UP000784294"/>
    </source>
</evidence>
<protein>
    <submittedName>
        <fullName evidence="2">Uncharacterized protein</fullName>
    </submittedName>
</protein>
<name>A0A448X394_9PLAT</name>
<reference evidence="2" key="1">
    <citation type="submission" date="2018-11" db="EMBL/GenBank/DDBJ databases">
        <authorList>
            <consortium name="Pathogen Informatics"/>
        </authorList>
    </citation>
    <scope>NUCLEOTIDE SEQUENCE</scope>
</reference>
<evidence type="ECO:0000256" key="1">
    <source>
        <dbReference type="SAM" id="MobiDB-lite"/>
    </source>
</evidence>
<dbReference type="EMBL" id="CAAALY010084782">
    <property type="protein sequence ID" value="VEL27085.1"/>
    <property type="molecule type" value="Genomic_DNA"/>
</dbReference>
<comment type="caution">
    <text evidence="2">The sequence shown here is derived from an EMBL/GenBank/DDBJ whole genome shotgun (WGS) entry which is preliminary data.</text>
</comment>
<dbReference type="Proteomes" id="UP000784294">
    <property type="component" value="Unassembled WGS sequence"/>
</dbReference>
<feature type="region of interest" description="Disordered" evidence="1">
    <location>
        <begin position="169"/>
        <end position="190"/>
    </location>
</feature>
<proteinExistence type="predicted"/>
<gene>
    <name evidence="2" type="ORF">PXEA_LOCUS20525</name>
</gene>
<organism evidence="2 3">
    <name type="scientific">Protopolystoma xenopodis</name>
    <dbReference type="NCBI Taxonomy" id="117903"/>
    <lineage>
        <taxon>Eukaryota</taxon>
        <taxon>Metazoa</taxon>
        <taxon>Spiralia</taxon>
        <taxon>Lophotrochozoa</taxon>
        <taxon>Platyhelminthes</taxon>
        <taxon>Monogenea</taxon>
        <taxon>Polyopisthocotylea</taxon>
        <taxon>Polystomatidea</taxon>
        <taxon>Polystomatidae</taxon>
        <taxon>Protopolystoma</taxon>
    </lineage>
</organism>
<evidence type="ECO:0000313" key="2">
    <source>
        <dbReference type="EMBL" id="VEL27085.1"/>
    </source>
</evidence>
<dbReference type="AlphaFoldDB" id="A0A448X394"/>